<dbReference type="Pfam" id="PF13340">
    <property type="entry name" value="DUF4096"/>
    <property type="match status" value="1"/>
</dbReference>
<dbReference type="STRING" id="1068978.AMETH_2435"/>
<dbReference type="PATRIC" id="fig|1068978.7.peg.2602"/>
<protein>
    <submittedName>
        <fullName evidence="2">Transposase</fullName>
    </submittedName>
</protein>
<dbReference type="InterPro" id="IPR025161">
    <property type="entry name" value="IS402-like_dom"/>
</dbReference>
<reference evidence="2 3" key="1">
    <citation type="submission" date="2014-07" db="EMBL/GenBank/DDBJ databases">
        <title>Whole Genome Sequence of the Amycolatopsis methanolica 239.</title>
        <authorList>
            <person name="Tang B."/>
        </authorList>
    </citation>
    <scope>NUCLEOTIDE SEQUENCE [LARGE SCALE GENOMIC DNA]</scope>
    <source>
        <strain evidence="2 3">239</strain>
    </source>
</reference>
<keyword evidence="3" id="KW-1185">Reference proteome</keyword>
<dbReference type="PANTHER" id="PTHR46637">
    <property type="entry name" value="TIS1421-TRANSPOSASE PROTEIN A"/>
    <property type="match status" value="1"/>
</dbReference>
<dbReference type="eggNOG" id="COG3293">
    <property type="taxonomic scope" value="Bacteria"/>
</dbReference>
<gene>
    <name evidence="2" type="ORF">AMETH_2435</name>
</gene>
<dbReference type="EMBL" id="CP009110">
    <property type="protein sequence ID" value="AIJ22527.1"/>
    <property type="molecule type" value="Genomic_DNA"/>
</dbReference>
<feature type="domain" description="Insertion element IS402-like" evidence="1">
    <location>
        <begin position="1"/>
        <end position="44"/>
    </location>
</feature>
<name>A0A076MY13_AMYME</name>
<dbReference type="PANTHER" id="PTHR46637:SF1">
    <property type="entry name" value="BLL5188 PROTEIN"/>
    <property type="match status" value="1"/>
</dbReference>
<evidence type="ECO:0000259" key="1">
    <source>
        <dbReference type="Pfam" id="PF13340"/>
    </source>
</evidence>
<dbReference type="KEGG" id="amq:AMETH_2435"/>
<dbReference type="HOGENOM" id="CLU_055261_2_2_11"/>
<sequence>MVEGIIYRYRCGLAWRDVPAVFGPWQTIWTWHRRLAREGTWDVVLQRLQAAADATGLIDWSVSADSTIARAHQHATTITRHTGGWIELHETRHRAA</sequence>
<evidence type="ECO:0000313" key="2">
    <source>
        <dbReference type="EMBL" id="AIJ22527.1"/>
    </source>
</evidence>
<dbReference type="AlphaFoldDB" id="A0A076MY13"/>
<dbReference type="InterPro" id="IPR052909">
    <property type="entry name" value="Transposase_6_like"/>
</dbReference>
<proteinExistence type="predicted"/>
<organism evidence="2 3">
    <name type="scientific">Amycolatopsis methanolica 239</name>
    <dbReference type="NCBI Taxonomy" id="1068978"/>
    <lineage>
        <taxon>Bacteria</taxon>
        <taxon>Bacillati</taxon>
        <taxon>Actinomycetota</taxon>
        <taxon>Actinomycetes</taxon>
        <taxon>Pseudonocardiales</taxon>
        <taxon>Pseudonocardiaceae</taxon>
        <taxon>Amycolatopsis</taxon>
        <taxon>Amycolatopsis methanolica group</taxon>
    </lineage>
</organism>
<evidence type="ECO:0000313" key="3">
    <source>
        <dbReference type="Proteomes" id="UP000062973"/>
    </source>
</evidence>
<dbReference type="Proteomes" id="UP000062973">
    <property type="component" value="Chromosome"/>
</dbReference>
<accession>A0A076MY13</accession>